<sequence length="127" mass="13199">MKPTLPRAAVAATIALLLAACEGGTGTQDPDFFTFRQTNGVLSGSYNPAGFTAEQVRLYLSAGCSTRGVSDYAESATGNGMVAFGGTCTTSGNFAGGTYEVERIDDTVLVQGTVTENGQVIYTMENF</sequence>
<name>A0A2T6B3V0_9RHOB</name>
<comment type="caution">
    <text evidence="2">The sequence shown here is derived from an EMBL/GenBank/DDBJ whole genome shotgun (WGS) entry which is preliminary data.</text>
</comment>
<dbReference type="EMBL" id="QBKN01000004">
    <property type="protein sequence ID" value="PTX50746.1"/>
    <property type="molecule type" value="Genomic_DNA"/>
</dbReference>
<dbReference type="PROSITE" id="PS00430">
    <property type="entry name" value="TONB_DEPENDENT_REC_1"/>
    <property type="match status" value="1"/>
</dbReference>
<dbReference type="AlphaFoldDB" id="A0A2T6B3V0"/>
<evidence type="ECO:0000256" key="1">
    <source>
        <dbReference type="SAM" id="SignalP"/>
    </source>
</evidence>
<protein>
    <recommendedName>
        <fullName evidence="4">Lipoprotein</fullName>
    </recommendedName>
</protein>
<dbReference type="Proteomes" id="UP000244069">
    <property type="component" value="Unassembled WGS sequence"/>
</dbReference>
<evidence type="ECO:0000313" key="3">
    <source>
        <dbReference type="Proteomes" id="UP000244069"/>
    </source>
</evidence>
<organism evidence="2 3">
    <name type="scientific">Allosediminivita pacifica</name>
    <dbReference type="NCBI Taxonomy" id="1267769"/>
    <lineage>
        <taxon>Bacteria</taxon>
        <taxon>Pseudomonadati</taxon>
        <taxon>Pseudomonadota</taxon>
        <taxon>Alphaproteobacteria</taxon>
        <taxon>Rhodobacterales</taxon>
        <taxon>Paracoccaceae</taxon>
        <taxon>Allosediminivita</taxon>
    </lineage>
</organism>
<accession>A0A2T6B3V0</accession>
<feature type="chain" id="PRO_5015705518" description="Lipoprotein" evidence="1">
    <location>
        <begin position="20"/>
        <end position="127"/>
    </location>
</feature>
<keyword evidence="1" id="KW-0732">Signal</keyword>
<dbReference type="RefSeq" id="WP_107974954.1">
    <property type="nucleotide sequence ID" value="NZ_BMEZ01000004.1"/>
</dbReference>
<evidence type="ECO:0008006" key="4">
    <source>
        <dbReference type="Google" id="ProtNLM"/>
    </source>
</evidence>
<evidence type="ECO:0000313" key="2">
    <source>
        <dbReference type="EMBL" id="PTX50746.1"/>
    </source>
</evidence>
<gene>
    <name evidence="2" type="ORF">C8N44_104102</name>
</gene>
<dbReference type="OrthoDB" id="7778594at2"/>
<keyword evidence="3" id="KW-1185">Reference proteome</keyword>
<proteinExistence type="predicted"/>
<reference evidence="2 3" key="1">
    <citation type="submission" date="2018-04" db="EMBL/GenBank/DDBJ databases">
        <title>Genomic Encyclopedia of Archaeal and Bacterial Type Strains, Phase II (KMG-II): from individual species to whole genera.</title>
        <authorList>
            <person name="Goeker M."/>
        </authorList>
    </citation>
    <scope>NUCLEOTIDE SEQUENCE [LARGE SCALE GENOMIC DNA]</scope>
    <source>
        <strain evidence="2 3">DSM 29329</strain>
    </source>
</reference>
<dbReference type="PROSITE" id="PS51257">
    <property type="entry name" value="PROKAR_LIPOPROTEIN"/>
    <property type="match status" value="1"/>
</dbReference>
<dbReference type="InterPro" id="IPR010916">
    <property type="entry name" value="TonB_box_CS"/>
</dbReference>
<feature type="signal peptide" evidence="1">
    <location>
        <begin position="1"/>
        <end position="19"/>
    </location>
</feature>